<sequence length="92" mass="9928">MRVDLLYPAYVCGLASAGQPGAGHIGARGPPTGHGIHRRWSYGSGLGYTYSWSSYSLHGRFHTPAPRQEKRPWGRRLSAATASQGAYRAVGD</sequence>
<protein>
    <submittedName>
        <fullName evidence="2">Uncharacterized protein</fullName>
    </submittedName>
</protein>
<keyword evidence="3" id="KW-1185">Reference proteome</keyword>
<name>A0A1L9VXP7_ASPGL</name>
<evidence type="ECO:0000313" key="3">
    <source>
        <dbReference type="Proteomes" id="UP000184300"/>
    </source>
</evidence>
<dbReference type="AlphaFoldDB" id="A0A1L9VXP7"/>
<dbReference type="VEuPathDB" id="FungiDB:ASPGLDRAFT_54698"/>
<gene>
    <name evidence="2" type="ORF">ASPGLDRAFT_54698</name>
</gene>
<reference evidence="3" key="1">
    <citation type="journal article" date="2017" name="Genome Biol.">
        <title>Comparative genomics reveals high biological diversity and specific adaptations in the industrially and medically important fungal genus Aspergillus.</title>
        <authorList>
            <person name="de Vries R.P."/>
            <person name="Riley R."/>
            <person name="Wiebenga A."/>
            <person name="Aguilar-Osorio G."/>
            <person name="Amillis S."/>
            <person name="Uchima C.A."/>
            <person name="Anderluh G."/>
            <person name="Asadollahi M."/>
            <person name="Askin M."/>
            <person name="Barry K."/>
            <person name="Battaglia E."/>
            <person name="Bayram O."/>
            <person name="Benocci T."/>
            <person name="Braus-Stromeyer S.A."/>
            <person name="Caldana C."/>
            <person name="Canovas D."/>
            <person name="Cerqueira G.C."/>
            <person name="Chen F."/>
            <person name="Chen W."/>
            <person name="Choi C."/>
            <person name="Clum A."/>
            <person name="Dos Santos R.A."/>
            <person name="Damasio A.R."/>
            <person name="Diallinas G."/>
            <person name="Emri T."/>
            <person name="Fekete E."/>
            <person name="Flipphi M."/>
            <person name="Freyberg S."/>
            <person name="Gallo A."/>
            <person name="Gournas C."/>
            <person name="Habgood R."/>
            <person name="Hainaut M."/>
            <person name="Harispe M.L."/>
            <person name="Henrissat B."/>
            <person name="Hilden K.S."/>
            <person name="Hope R."/>
            <person name="Hossain A."/>
            <person name="Karabika E."/>
            <person name="Karaffa L."/>
            <person name="Karanyi Z."/>
            <person name="Krasevec N."/>
            <person name="Kuo A."/>
            <person name="Kusch H."/>
            <person name="LaButti K."/>
            <person name="Lagendijk E.L."/>
            <person name="Lapidus A."/>
            <person name="Levasseur A."/>
            <person name="Lindquist E."/>
            <person name="Lipzen A."/>
            <person name="Logrieco A.F."/>
            <person name="MacCabe A."/>
            <person name="Maekelae M.R."/>
            <person name="Malavazi I."/>
            <person name="Melin P."/>
            <person name="Meyer V."/>
            <person name="Mielnichuk N."/>
            <person name="Miskei M."/>
            <person name="Molnar A.P."/>
            <person name="Mule G."/>
            <person name="Ngan C.Y."/>
            <person name="Orejas M."/>
            <person name="Orosz E."/>
            <person name="Ouedraogo J.P."/>
            <person name="Overkamp K.M."/>
            <person name="Park H.-S."/>
            <person name="Perrone G."/>
            <person name="Piumi F."/>
            <person name="Punt P.J."/>
            <person name="Ram A.F."/>
            <person name="Ramon A."/>
            <person name="Rauscher S."/>
            <person name="Record E."/>
            <person name="Riano-Pachon D.M."/>
            <person name="Robert V."/>
            <person name="Roehrig J."/>
            <person name="Ruller R."/>
            <person name="Salamov A."/>
            <person name="Salih N.S."/>
            <person name="Samson R.A."/>
            <person name="Sandor E."/>
            <person name="Sanguinetti M."/>
            <person name="Schuetze T."/>
            <person name="Sepcic K."/>
            <person name="Shelest E."/>
            <person name="Sherlock G."/>
            <person name="Sophianopoulou V."/>
            <person name="Squina F.M."/>
            <person name="Sun H."/>
            <person name="Susca A."/>
            <person name="Todd R.B."/>
            <person name="Tsang A."/>
            <person name="Unkles S.E."/>
            <person name="van de Wiele N."/>
            <person name="van Rossen-Uffink D."/>
            <person name="Oliveira J.V."/>
            <person name="Vesth T.C."/>
            <person name="Visser J."/>
            <person name="Yu J.-H."/>
            <person name="Zhou M."/>
            <person name="Andersen M.R."/>
            <person name="Archer D.B."/>
            <person name="Baker S.E."/>
            <person name="Benoit I."/>
            <person name="Brakhage A.A."/>
            <person name="Braus G.H."/>
            <person name="Fischer R."/>
            <person name="Frisvad J.C."/>
            <person name="Goldman G.H."/>
            <person name="Houbraken J."/>
            <person name="Oakley B."/>
            <person name="Pocsi I."/>
            <person name="Scazzocchio C."/>
            <person name="Seiboth B."/>
            <person name="vanKuyk P.A."/>
            <person name="Wortman J."/>
            <person name="Dyer P.S."/>
            <person name="Grigoriev I.V."/>
        </authorList>
    </citation>
    <scope>NUCLEOTIDE SEQUENCE [LARGE SCALE GENOMIC DNA]</scope>
    <source>
        <strain evidence="3">CBS 516.65</strain>
    </source>
</reference>
<accession>A0A1L9VXP7</accession>
<evidence type="ECO:0000313" key="2">
    <source>
        <dbReference type="EMBL" id="OJJ88698.1"/>
    </source>
</evidence>
<evidence type="ECO:0000256" key="1">
    <source>
        <dbReference type="SAM" id="MobiDB-lite"/>
    </source>
</evidence>
<dbReference type="GeneID" id="34464355"/>
<dbReference type="RefSeq" id="XP_022405374.1">
    <property type="nucleotide sequence ID" value="XM_022548094.1"/>
</dbReference>
<dbReference type="Proteomes" id="UP000184300">
    <property type="component" value="Unassembled WGS sequence"/>
</dbReference>
<proteinExistence type="predicted"/>
<organism evidence="2 3">
    <name type="scientific">Aspergillus glaucus CBS 516.65</name>
    <dbReference type="NCBI Taxonomy" id="1160497"/>
    <lineage>
        <taxon>Eukaryota</taxon>
        <taxon>Fungi</taxon>
        <taxon>Dikarya</taxon>
        <taxon>Ascomycota</taxon>
        <taxon>Pezizomycotina</taxon>
        <taxon>Eurotiomycetes</taxon>
        <taxon>Eurotiomycetidae</taxon>
        <taxon>Eurotiales</taxon>
        <taxon>Aspergillaceae</taxon>
        <taxon>Aspergillus</taxon>
        <taxon>Aspergillus subgen. Aspergillus</taxon>
    </lineage>
</organism>
<feature type="region of interest" description="Disordered" evidence="1">
    <location>
        <begin position="63"/>
        <end position="92"/>
    </location>
</feature>
<dbReference type="EMBL" id="KV878889">
    <property type="protein sequence ID" value="OJJ88698.1"/>
    <property type="molecule type" value="Genomic_DNA"/>
</dbReference>